<name>A0A1Z5K0F7_FISSO</name>
<dbReference type="Gene3D" id="3.20.20.80">
    <property type="entry name" value="Glycosidases"/>
    <property type="match status" value="1"/>
</dbReference>
<organism evidence="11 12">
    <name type="scientific">Fistulifera solaris</name>
    <name type="common">Oleaginous diatom</name>
    <dbReference type="NCBI Taxonomy" id="1519565"/>
    <lineage>
        <taxon>Eukaryota</taxon>
        <taxon>Sar</taxon>
        <taxon>Stramenopiles</taxon>
        <taxon>Ochrophyta</taxon>
        <taxon>Bacillariophyta</taxon>
        <taxon>Bacillariophyceae</taxon>
        <taxon>Bacillariophycidae</taxon>
        <taxon>Naviculales</taxon>
        <taxon>Naviculaceae</taxon>
        <taxon>Fistulifera</taxon>
    </lineage>
</organism>
<dbReference type="InterPro" id="IPR001000">
    <property type="entry name" value="GH10_dom"/>
</dbReference>
<evidence type="ECO:0000256" key="7">
    <source>
        <dbReference type="ARBA" id="ARBA00023277"/>
    </source>
</evidence>
<dbReference type="PANTHER" id="PTHR31490">
    <property type="entry name" value="GLYCOSYL HYDROLASE"/>
    <property type="match status" value="1"/>
</dbReference>
<evidence type="ECO:0000256" key="3">
    <source>
        <dbReference type="ARBA" id="ARBA00012590"/>
    </source>
</evidence>
<dbReference type="Pfam" id="PF00331">
    <property type="entry name" value="Glyco_hydro_10"/>
    <property type="match status" value="1"/>
</dbReference>
<dbReference type="EC" id="3.2.1.8" evidence="3"/>
<evidence type="ECO:0000256" key="5">
    <source>
        <dbReference type="ARBA" id="ARBA00022729"/>
    </source>
</evidence>
<feature type="domain" description="GH10" evidence="10">
    <location>
        <begin position="10"/>
        <end position="343"/>
    </location>
</feature>
<evidence type="ECO:0000256" key="1">
    <source>
        <dbReference type="ARBA" id="ARBA00000681"/>
    </source>
</evidence>
<dbReference type="PROSITE" id="PS51760">
    <property type="entry name" value="GH10_2"/>
    <property type="match status" value="1"/>
</dbReference>
<protein>
    <recommendedName>
        <fullName evidence="3">endo-1,4-beta-xylanase</fullName>
        <ecNumber evidence="3">3.2.1.8</ecNumber>
    </recommendedName>
</protein>
<evidence type="ECO:0000259" key="10">
    <source>
        <dbReference type="PROSITE" id="PS51760"/>
    </source>
</evidence>
<dbReference type="EMBL" id="BDSP01000140">
    <property type="protein sequence ID" value="GAX19793.1"/>
    <property type="molecule type" value="Genomic_DNA"/>
</dbReference>
<dbReference type="InterPro" id="IPR044846">
    <property type="entry name" value="GH10"/>
</dbReference>
<evidence type="ECO:0000313" key="11">
    <source>
        <dbReference type="EMBL" id="GAX19793.1"/>
    </source>
</evidence>
<dbReference type="SMART" id="SM00633">
    <property type="entry name" value="Glyco_10"/>
    <property type="match status" value="1"/>
</dbReference>
<dbReference type="InParanoid" id="A0A1Z5K0F7"/>
<dbReference type="Proteomes" id="UP000198406">
    <property type="component" value="Unassembled WGS sequence"/>
</dbReference>
<keyword evidence="8" id="KW-0326">Glycosidase</keyword>
<evidence type="ECO:0000256" key="9">
    <source>
        <dbReference type="ARBA" id="ARBA00023326"/>
    </source>
</evidence>
<keyword evidence="4" id="KW-0858">Xylan degradation</keyword>
<evidence type="ECO:0000256" key="6">
    <source>
        <dbReference type="ARBA" id="ARBA00022801"/>
    </source>
</evidence>
<evidence type="ECO:0000256" key="4">
    <source>
        <dbReference type="ARBA" id="ARBA00022651"/>
    </source>
</evidence>
<comment type="similarity">
    <text evidence="2">Belongs to the glycosyl hydrolase 10 (cellulase F) family.</text>
</comment>
<comment type="catalytic activity">
    <reaction evidence="1">
        <text>Endohydrolysis of (1-&gt;4)-beta-D-xylosidic linkages in xylans.</text>
        <dbReference type="EC" id="3.2.1.8"/>
    </reaction>
</comment>
<dbReference type="InterPro" id="IPR017853">
    <property type="entry name" value="GH"/>
</dbReference>
<accession>A0A1Z5K0F7</accession>
<dbReference type="SUPFAM" id="SSF51445">
    <property type="entry name" value="(Trans)glycosidases"/>
    <property type="match status" value="1"/>
</dbReference>
<dbReference type="GO" id="GO:0031176">
    <property type="term" value="F:endo-1,4-beta-xylanase activity"/>
    <property type="evidence" value="ECO:0007669"/>
    <property type="project" value="UniProtKB-EC"/>
</dbReference>
<dbReference type="PANTHER" id="PTHR31490:SF88">
    <property type="entry name" value="BETA-XYLANASE"/>
    <property type="match status" value="1"/>
</dbReference>
<evidence type="ECO:0000313" key="12">
    <source>
        <dbReference type="Proteomes" id="UP000198406"/>
    </source>
</evidence>
<keyword evidence="12" id="KW-1185">Reference proteome</keyword>
<dbReference type="PRINTS" id="PR00134">
    <property type="entry name" value="GLHYDRLASE10"/>
</dbReference>
<gene>
    <name evidence="11" type="ORF">FisN_11Lh346</name>
</gene>
<comment type="caution">
    <text evidence="11">The sequence shown here is derived from an EMBL/GenBank/DDBJ whole genome shotgun (WGS) entry which is preliminary data.</text>
</comment>
<keyword evidence="6" id="KW-0378">Hydrolase</keyword>
<dbReference type="AlphaFoldDB" id="A0A1Z5K0F7"/>
<reference evidence="11 12" key="1">
    <citation type="journal article" date="2015" name="Plant Cell">
        <title>Oil accumulation by the oleaginous diatom Fistulifera solaris as revealed by the genome and transcriptome.</title>
        <authorList>
            <person name="Tanaka T."/>
            <person name="Maeda Y."/>
            <person name="Veluchamy A."/>
            <person name="Tanaka M."/>
            <person name="Abida H."/>
            <person name="Marechal E."/>
            <person name="Bowler C."/>
            <person name="Muto M."/>
            <person name="Sunaga Y."/>
            <person name="Tanaka M."/>
            <person name="Yoshino T."/>
            <person name="Taniguchi T."/>
            <person name="Fukuda Y."/>
            <person name="Nemoto M."/>
            <person name="Matsumoto M."/>
            <person name="Wong P.S."/>
            <person name="Aburatani S."/>
            <person name="Fujibuchi W."/>
        </authorList>
    </citation>
    <scope>NUCLEOTIDE SEQUENCE [LARGE SCALE GENOMIC DNA]</scope>
    <source>
        <strain evidence="11 12">JPCC DA0580</strain>
    </source>
</reference>
<keyword evidence="5" id="KW-0732">Signal</keyword>
<proteinExistence type="inferred from homology"/>
<keyword evidence="9" id="KW-0624">Polysaccharide degradation</keyword>
<sequence length="384" mass="43492">MTRNNYHNNNDNHDSLSHAASRACKHIDIGTAVLPQPLQAESLYAATLQREFNAIVVEHDLKWGPLLGEGQNDLNDIKCLGQYDFTQADIVVNWALQHDKKVKGHVLVWHVTSPPCLQQLTAEQLREHLQRHIYTVMGYFRGRIRTWDVVNEALAPDGSLAENIFLQKLGPSYIEKCFRWAHQADPDAVLLYNDNKVEAIDTPKGDAFYHLLADLKAKQVPIHGCGMQGHFNAAGTGRNRPPTPRMLKQQIRRLGDLGLTVNLSEVDVRTSRLENPVLETVAQKQIYHDLVVAALSEPSCDGIWLWGFSDKHTWVSHFYYDDQPLIFDEDYQQKPSYYALREAIASFGVGSVVGNGVLLEEDVNVHGNTWGHEWMQPEPEDEIC</sequence>
<evidence type="ECO:0000256" key="2">
    <source>
        <dbReference type="ARBA" id="ARBA00007495"/>
    </source>
</evidence>
<evidence type="ECO:0000256" key="8">
    <source>
        <dbReference type="ARBA" id="ARBA00023295"/>
    </source>
</evidence>
<dbReference type="OrthoDB" id="3055998at2759"/>
<keyword evidence="7" id="KW-0119">Carbohydrate metabolism</keyword>
<dbReference type="GO" id="GO:0045493">
    <property type="term" value="P:xylan catabolic process"/>
    <property type="evidence" value="ECO:0007669"/>
    <property type="project" value="UniProtKB-KW"/>
</dbReference>